<keyword evidence="3" id="KW-1185">Reference proteome</keyword>
<dbReference type="EMBL" id="BPVZ01000122">
    <property type="protein sequence ID" value="GKV37402.1"/>
    <property type="molecule type" value="Genomic_DNA"/>
</dbReference>
<feature type="region of interest" description="Disordered" evidence="1">
    <location>
        <begin position="18"/>
        <end position="61"/>
    </location>
</feature>
<evidence type="ECO:0000256" key="1">
    <source>
        <dbReference type="SAM" id="MobiDB-lite"/>
    </source>
</evidence>
<feature type="compositionally biased region" description="Basic and acidic residues" evidence="1">
    <location>
        <begin position="46"/>
        <end position="61"/>
    </location>
</feature>
<reference evidence="2 3" key="1">
    <citation type="journal article" date="2021" name="Commun. Biol.">
        <title>The genome of Shorea leprosula (Dipterocarpaceae) highlights the ecological relevance of drought in aseasonal tropical rainforests.</title>
        <authorList>
            <person name="Ng K.K.S."/>
            <person name="Kobayashi M.J."/>
            <person name="Fawcett J.A."/>
            <person name="Hatakeyama M."/>
            <person name="Paape T."/>
            <person name="Ng C.H."/>
            <person name="Ang C.C."/>
            <person name="Tnah L.H."/>
            <person name="Lee C.T."/>
            <person name="Nishiyama T."/>
            <person name="Sese J."/>
            <person name="O'Brien M.J."/>
            <person name="Copetti D."/>
            <person name="Mohd Noor M.I."/>
            <person name="Ong R.C."/>
            <person name="Putra M."/>
            <person name="Sireger I.Z."/>
            <person name="Indrioko S."/>
            <person name="Kosugi Y."/>
            <person name="Izuno A."/>
            <person name="Isagi Y."/>
            <person name="Lee S.L."/>
            <person name="Shimizu K.K."/>
        </authorList>
    </citation>
    <scope>NUCLEOTIDE SEQUENCE [LARGE SCALE GENOMIC DNA]</scope>
    <source>
        <strain evidence="2">214</strain>
    </source>
</reference>
<organism evidence="2 3">
    <name type="scientific">Rubroshorea leprosula</name>
    <dbReference type="NCBI Taxonomy" id="152421"/>
    <lineage>
        <taxon>Eukaryota</taxon>
        <taxon>Viridiplantae</taxon>
        <taxon>Streptophyta</taxon>
        <taxon>Embryophyta</taxon>
        <taxon>Tracheophyta</taxon>
        <taxon>Spermatophyta</taxon>
        <taxon>Magnoliopsida</taxon>
        <taxon>eudicotyledons</taxon>
        <taxon>Gunneridae</taxon>
        <taxon>Pentapetalae</taxon>
        <taxon>rosids</taxon>
        <taxon>malvids</taxon>
        <taxon>Malvales</taxon>
        <taxon>Dipterocarpaceae</taxon>
        <taxon>Rubroshorea</taxon>
    </lineage>
</organism>
<dbReference type="Proteomes" id="UP001054252">
    <property type="component" value="Unassembled WGS sequence"/>
</dbReference>
<evidence type="ECO:0000313" key="2">
    <source>
        <dbReference type="EMBL" id="GKV37402.1"/>
    </source>
</evidence>
<gene>
    <name evidence="2" type="ORF">SLEP1_g45436</name>
</gene>
<name>A0AAV5LL99_9ROSI</name>
<proteinExistence type="predicted"/>
<accession>A0AAV5LL99</accession>
<sequence length="61" mass="6396">MVHRCHDAFPFLVGHQTAGHSKEEDCAGAGAGAGASVETEQSSIETVEREASKPEAVEKQS</sequence>
<dbReference type="AlphaFoldDB" id="A0AAV5LL99"/>
<comment type="caution">
    <text evidence="2">The sequence shown here is derived from an EMBL/GenBank/DDBJ whole genome shotgun (WGS) entry which is preliminary data.</text>
</comment>
<evidence type="ECO:0000313" key="3">
    <source>
        <dbReference type="Proteomes" id="UP001054252"/>
    </source>
</evidence>
<protein>
    <submittedName>
        <fullName evidence="2">Uncharacterized protein</fullName>
    </submittedName>
</protein>